<dbReference type="EMBL" id="FMWD01000009">
    <property type="protein sequence ID" value="SCZ64889.1"/>
    <property type="molecule type" value="Genomic_DNA"/>
</dbReference>
<feature type="domain" description="T2SS protein K first SAM-like" evidence="13">
    <location>
        <begin position="99"/>
        <end position="200"/>
    </location>
</feature>
<sequence>MKQRGVALVTALLVVALATTAAVSMVARQQVDIRRTGNLLEGEQAYLYLLGIEDWATQILRQDQEDSDIDHLNEDWTTILPPIEVEGGQVGGFLEDLQGRFNINNLVKEGRVSEPDLHTFRRLLAALSLDEELVEPVIDWLDADVEPMVPSGAEDGTYLAQNPAYRTANGLMVDASELRLVAGVDAETWQVLAPYVTALPGRTAINVNTASLPVLMSLADELTEADAEALVEARGDEGFKSESAFFEQEMVAGREVTEIAVSSNWFGIHGDVEVGRIRLRMHSTLWRGEDGASRILRRAQGAF</sequence>
<evidence type="ECO:0000256" key="4">
    <source>
        <dbReference type="ARBA" id="ARBA00022475"/>
    </source>
</evidence>
<evidence type="ECO:0000256" key="7">
    <source>
        <dbReference type="ARBA" id="ARBA00022927"/>
    </source>
</evidence>
<feature type="domain" description="T2SS protein K second SAM-like" evidence="12">
    <location>
        <begin position="205"/>
        <end position="257"/>
    </location>
</feature>
<evidence type="ECO:0000259" key="12">
    <source>
        <dbReference type="Pfam" id="PF03934"/>
    </source>
</evidence>
<comment type="similarity">
    <text evidence="2 10">Belongs to the GSP K family.</text>
</comment>
<dbReference type="NCBIfam" id="NF037980">
    <property type="entry name" value="T2SS_GspK"/>
    <property type="match status" value="1"/>
</dbReference>
<organism evidence="14 15">
    <name type="scientific">Thiohalomonas denitrificans</name>
    <dbReference type="NCBI Taxonomy" id="415747"/>
    <lineage>
        <taxon>Bacteria</taxon>
        <taxon>Pseudomonadati</taxon>
        <taxon>Pseudomonadota</taxon>
        <taxon>Gammaproteobacteria</taxon>
        <taxon>Thiohalomonadales</taxon>
        <taxon>Thiohalomonadaceae</taxon>
        <taxon>Thiohalomonas</taxon>
    </lineage>
</organism>
<dbReference type="SUPFAM" id="SSF158544">
    <property type="entry name" value="GspK insert domain-like"/>
    <property type="match status" value="2"/>
</dbReference>
<gene>
    <name evidence="14" type="ORF">SAMN03097708_02732</name>
</gene>
<evidence type="ECO:0000256" key="6">
    <source>
        <dbReference type="ARBA" id="ARBA00022692"/>
    </source>
</evidence>
<keyword evidence="15" id="KW-1185">Reference proteome</keyword>
<evidence type="ECO:0000313" key="14">
    <source>
        <dbReference type="EMBL" id="SCZ64889.1"/>
    </source>
</evidence>
<dbReference type="PANTHER" id="PTHR38831:SF1">
    <property type="entry name" value="TYPE II SECRETION SYSTEM PROTEIN K-RELATED"/>
    <property type="match status" value="1"/>
</dbReference>
<evidence type="ECO:0000259" key="13">
    <source>
        <dbReference type="Pfam" id="PF21687"/>
    </source>
</evidence>
<dbReference type="InterPro" id="IPR005628">
    <property type="entry name" value="GspK"/>
</dbReference>
<dbReference type="PIRSF" id="PIRSF002786">
    <property type="entry name" value="XcpX"/>
    <property type="match status" value="1"/>
</dbReference>
<accession>A0A1G5QUX9</accession>
<evidence type="ECO:0000256" key="11">
    <source>
        <dbReference type="SAM" id="SignalP"/>
    </source>
</evidence>
<dbReference type="OrthoDB" id="9788973at2"/>
<keyword evidence="5 10" id="KW-0997">Cell inner membrane</keyword>
<dbReference type="Pfam" id="PF03934">
    <property type="entry name" value="T2SSK"/>
    <property type="match status" value="1"/>
</dbReference>
<dbReference type="Gene3D" id="3.30.1300.30">
    <property type="entry name" value="GSPII I/J protein-like"/>
    <property type="match status" value="1"/>
</dbReference>
<dbReference type="PANTHER" id="PTHR38831">
    <property type="entry name" value="TYPE II SECRETION SYSTEM PROTEIN K"/>
    <property type="match status" value="1"/>
</dbReference>
<evidence type="ECO:0000256" key="1">
    <source>
        <dbReference type="ARBA" id="ARBA00004533"/>
    </source>
</evidence>
<feature type="chain" id="PRO_5011602632" description="Type II secretion system protein K" evidence="11">
    <location>
        <begin position="22"/>
        <end position="303"/>
    </location>
</feature>
<keyword evidence="4 10" id="KW-1003">Cell membrane</keyword>
<dbReference type="InterPro" id="IPR049031">
    <property type="entry name" value="T2SSK_SAM-like_1st"/>
</dbReference>
<dbReference type="Proteomes" id="UP000199648">
    <property type="component" value="Unassembled WGS sequence"/>
</dbReference>
<comment type="subcellular location">
    <subcellularLocation>
        <location evidence="1 10">Cell inner membrane</location>
    </subcellularLocation>
</comment>
<dbReference type="SUPFAM" id="SSF54523">
    <property type="entry name" value="Pili subunits"/>
    <property type="match status" value="1"/>
</dbReference>
<name>A0A1G5QUX9_9GAMM</name>
<keyword evidence="3 10" id="KW-0813">Transport</keyword>
<keyword evidence="8" id="KW-1133">Transmembrane helix</keyword>
<reference evidence="14 15" key="1">
    <citation type="submission" date="2016-10" db="EMBL/GenBank/DDBJ databases">
        <authorList>
            <person name="de Groot N.N."/>
        </authorList>
    </citation>
    <scope>NUCLEOTIDE SEQUENCE [LARGE SCALE GENOMIC DNA]</scope>
    <source>
        <strain evidence="14 15">HLD2</strain>
    </source>
</reference>
<dbReference type="AlphaFoldDB" id="A0A1G5QUX9"/>
<keyword evidence="7" id="KW-0653">Protein transport</keyword>
<dbReference type="Gene3D" id="1.10.40.60">
    <property type="entry name" value="EpsJ-like"/>
    <property type="match status" value="2"/>
</dbReference>
<dbReference type="Pfam" id="PF21687">
    <property type="entry name" value="T2SSK_1st"/>
    <property type="match status" value="1"/>
</dbReference>
<evidence type="ECO:0000256" key="8">
    <source>
        <dbReference type="ARBA" id="ARBA00022989"/>
    </source>
</evidence>
<keyword evidence="11" id="KW-0732">Signal</keyword>
<evidence type="ECO:0000256" key="5">
    <source>
        <dbReference type="ARBA" id="ARBA00022519"/>
    </source>
</evidence>
<dbReference type="STRING" id="415747.SAMN03097708_02732"/>
<keyword evidence="9 10" id="KW-0472">Membrane</keyword>
<proteinExistence type="inferred from homology"/>
<protein>
    <recommendedName>
        <fullName evidence="10">Type II secretion system protein K</fullName>
    </recommendedName>
</protein>
<dbReference type="RefSeq" id="WP_092998272.1">
    <property type="nucleotide sequence ID" value="NZ_FMWD01000009.1"/>
</dbReference>
<feature type="signal peptide" evidence="11">
    <location>
        <begin position="1"/>
        <end position="21"/>
    </location>
</feature>
<evidence type="ECO:0000256" key="2">
    <source>
        <dbReference type="ARBA" id="ARBA00007246"/>
    </source>
</evidence>
<keyword evidence="6" id="KW-0812">Transmembrane</keyword>
<evidence type="ECO:0000256" key="9">
    <source>
        <dbReference type="ARBA" id="ARBA00023136"/>
    </source>
</evidence>
<evidence type="ECO:0000256" key="10">
    <source>
        <dbReference type="PIRNR" id="PIRNR002786"/>
    </source>
</evidence>
<dbReference type="InterPro" id="IPR038072">
    <property type="entry name" value="GspK_central_sf"/>
</dbReference>
<dbReference type="GO" id="GO:0009306">
    <property type="term" value="P:protein secretion"/>
    <property type="evidence" value="ECO:0007669"/>
    <property type="project" value="InterPro"/>
</dbReference>
<evidence type="ECO:0000256" key="3">
    <source>
        <dbReference type="ARBA" id="ARBA00022448"/>
    </source>
</evidence>
<dbReference type="InterPro" id="IPR049179">
    <property type="entry name" value="T2SSK_SAM-like_2nd"/>
</dbReference>
<dbReference type="GO" id="GO:0005886">
    <property type="term" value="C:plasma membrane"/>
    <property type="evidence" value="ECO:0007669"/>
    <property type="project" value="UniProtKB-SubCell"/>
</dbReference>
<dbReference type="InterPro" id="IPR045584">
    <property type="entry name" value="Pilin-like"/>
</dbReference>
<evidence type="ECO:0000313" key="15">
    <source>
        <dbReference type="Proteomes" id="UP000199648"/>
    </source>
</evidence>